<evidence type="ECO:0000313" key="5">
    <source>
        <dbReference type="Proteomes" id="UP000288490"/>
    </source>
</evidence>
<feature type="chain" id="PRO_5038881173" description="DUF5067 domain-containing protein" evidence="2">
    <location>
        <begin position="25"/>
        <end position="208"/>
    </location>
</feature>
<evidence type="ECO:0000313" key="4">
    <source>
        <dbReference type="EMBL" id="RST91910.1"/>
    </source>
</evidence>
<dbReference type="PROSITE" id="PS51257">
    <property type="entry name" value="PROKAR_LIPOPROTEIN"/>
    <property type="match status" value="1"/>
</dbReference>
<evidence type="ECO:0000256" key="2">
    <source>
        <dbReference type="SAM" id="SignalP"/>
    </source>
</evidence>
<proteinExistence type="predicted"/>
<feature type="signal peptide" evidence="2">
    <location>
        <begin position="1"/>
        <end position="24"/>
    </location>
</feature>
<dbReference type="AlphaFoldDB" id="A0A429ZDZ1"/>
<dbReference type="EMBL" id="NGJT01000019">
    <property type="protein sequence ID" value="RST91910.1"/>
    <property type="molecule type" value="Genomic_DNA"/>
</dbReference>
<dbReference type="OrthoDB" id="2190227at2"/>
<keyword evidence="1 2" id="KW-0732">Signal</keyword>
<organism evidence="4 5">
    <name type="scientific">Vagococcus bubulae</name>
    <dbReference type="NCBI Taxonomy" id="1977868"/>
    <lineage>
        <taxon>Bacteria</taxon>
        <taxon>Bacillati</taxon>
        <taxon>Bacillota</taxon>
        <taxon>Bacilli</taxon>
        <taxon>Lactobacillales</taxon>
        <taxon>Enterococcaceae</taxon>
        <taxon>Vagococcus</taxon>
    </lineage>
</organism>
<evidence type="ECO:0000259" key="3">
    <source>
        <dbReference type="Pfam" id="PF16729"/>
    </source>
</evidence>
<gene>
    <name evidence="4" type="ORF">CBF36_09300</name>
</gene>
<feature type="domain" description="DUF5067" evidence="3">
    <location>
        <begin position="44"/>
        <end position="186"/>
    </location>
</feature>
<dbReference type="RefSeq" id="WP_125958184.1">
    <property type="nucleotide sequence ID" value="NZ_NGJT01000019.1"/>
</dbReference>
<name>A0A429ZDZ1_9ENTE</name>
<sequence>MNKKILLSLLLPLSLLLTSCSNNNEVTTKETVNTSIKNEKIPTKTNFDGYAFKDSLLETPDFDLKIDKTQTGEAYNSEGIIVWFTLTNKSDRNIVPKEAFSNMLEITQQDDTSVYNIPTDYNYLNAAEMLYPTNDKSIEDPEYVTNNELQEKYNNEYDKKFFAELLPGKEIKTAVALTLETPGYPIFINIAEPYATLLNTSPLKIETT</sequence>
<dbReference type="Pfam" id="PF16729">
    <property type="entry name" value="DUF5067"/>
    <property type="match status" value="1"/>
</dbReference>
<protein>
    <recommendedName>
        <fullName evidence="3">DUF5067 domain-containing protein</fullName>
    </recommendedName>
</protein>
<reference evidence="4 5" key="1">
    <citation type="submission" date="2017-05" db="EMBL/GenBank/DDBJ databases">
        <title>Vagococcus spp. assemblies.</title>
        <authorList>
            <person name="Gulvik C.A."/>
        </authorList>
    </citation>
    <scope>NUCLEOTIDE SEQUENCE [LARGE SCALE GENOMIC DNA]</scope>
    <source>
        <strain evidence="4 5">SS1994</strain>
    </source>
</reference>
<accession>A0A429ZDZ1</accession>
<evidence type="ECO:0000256" key="1">
    <source>
        <dbReference type="ARBA" id="ARBA00022729"/>
    </source>
</evidence>
<dbReference type="Proteomes" id="UP000288490">
    <property type="component" value="Unassembled WGS sequence"/>
</dbReference>
<comment type="caution">
    <text evidence="4">The sequence shown here is derived from an EMBL/GenBank/DDBJ whole genome shotgun (WGS) entry which is preliminary data.</text>
</comment>
<keyword evidence="5" id="KW-1185">Reference proteome</keyword>
<dbReference type="InterPro" id="IPR031989">
    <property type="entry name" value="DUF5067"/>
</dbReference>
<dbReference type="InterPro" id="IPR029050">
    <property type="entry name" value="Immunoprotect_excell_Ig-like"/>
</dbReference>
<dbReference type="Gene3D" id="2.60.40.1240">
    <property type="match status" value="1"/>
</dbReference>